<feature type="binding site" description="axial binding residue" evidence="8">
    <location>
        <position position="459"/>
    </location>
    <ligand>
        <name>heme</name>
        <dbReference type="ChEBI" id="CHEBI:30413"/>
    </ligand>
    <ligandPart>
        <name>Fe</name>
        <dbReference type="ChEBI" id="CHEBI:18248"/>
    </ligandPart>
</feature>
<keyword evidence="5 9" id="KW-0560">Oxidoreductase</keyword>
<dbReference type="GO" id="GO:0016705">
    <property type="term" value="F:oxidoreductase activity, acting on paired donors, with incorporation or reduction of molecular oxygen"/>
    <property type="evidence" value="ECO:0007669"/>
    <property type="project" value="InterPro"/>
</dbReference>
<accession>A0A017SI91</accession>
<evidence type="ECO:0000256" key="5">
    <source>
        <dbReference type="ARBA" id="ARBA00023002"/>
    </source>
</evidence>
<dbReference type="STRING" id="1388766.A0A017SI91"/>
<dbReference type="AlphaFoldDB" id="A0A017SI91"/>
<evidence type="ECO:0000256" key="8">
    <source>
        <dbReference type="PIRSR" id="PIRSR602401-1"/>
    </source>
</evidence>
<evidence type="ECO:0000313" key="12">
    <source>
        <dbReference type="Proteomes" id="UP000019804"/>
    </source>
</evidence>
<dbReference type="Gene3D" id="1.10.630.10">
    <property type="entry name" value="Cytochrome P450"/>
    <property type="match status" value="1"/>
</dbReference>
<dbReference type="PRINTS" id="PR00463">
    <property type="entry name" value="EP450I"/>
</dbReference>
<dbReference type="GeneID" id="63694038"/>
<dbReference type="PRINTS" id="PR00385">
    <property type="entry name" value="P450"/>
</dbReference>
<keyword evidence="4 8" id="KW-0479">Metal-binding</keyword>
<keyword evidence="12" id="KW-1185">Reference proteome</keyword>
<keyword evidence="6 8" id="KW-0408">Iron</keyword>
<keyword evidence="10" id="KW-0472">Membrane</keyword>
<dbReference type="SUPFAM" id="SSF48264">
    <property type="entry name" value="Cytochrome P450"/>
    <property type="match status" value="1"/>
</dbReference>
<evidence type="ECO:0000256" key="6">
    <source>
        <dbReference type="ARBA" id="ARBA00023004"/>
    </source>
</evidence>
<evidence type="ECO:0000256" key="9">
    <source>
        <dbReference type="RuleBase" id="RU000461"/>
    </source>
</evidence>
<dbReference type="GO" id="GO:0005506">
    <property type="term" value="F:iron ion binding"/>
    <property type="evidence" value="ECO:0007669"/>
    <property type="project" value="InterPro"/>
</dbReference>
<comment type="cofactor">
    <cofactor evidence="1 8">
        <name>heme</name>
        <dbReference type="ChEBI" id="CHEBI:30413"/>
    </cofactor>
</comment>
<dbReference type="InterPro" id="IPR017972">
    <property type="entry name" value="Cyt_P450_CS"/>
</dbReference>
<dbReference type="GO" id="GO:0020037">
    <property type="term" value="F:heme binding"/>
    <property type="evidence" value="ECO:0007669"/>
    <property type="project" value="InterPro"/>
</dbReference>
<dbReference type="InterPro" id="IPR001128">
    <property type="entry name" value="Cyt_P450"/>
</dbReference>
<evidence type="ECO:0000256" key="3">
    <source>
        <dbReference type="ARBA" id="ARBA00022617"/>
    </source>
</evidence>
<evidence type="ECO:0000256" key="10">
    <source>
        <dbReference type="SAM" id="Phobius"/>
    </source>
</evidence>
<dbReference type="InterPro" id="IPR002401">
    <property type="entry name" value="Cyt_P450_E_grp-I"/>
</dbReference>
<dbReference type="EMBL" id="KK088420">
    <property type="protein sequence ID" value="EYE96005.1"/>
    <property type="molecule type" value="Genomic_DNA"/>
</dbReference>
<keyword evidence="10" id="KW-1133">Transmembrane helix</keyword>
<protein>
    <submittedName>
        <fullName evidence="11">Cytochrome P450 family protein</fullName>
    </submittedName>
</protein>
<keyword evidence="10" id="KW-0812">Transmembrane</keyword>
<comment type="similarity">
    <text evidence="2 9">Belongs to the cytochrome P450 family.</text>
</comment>
<dbReference type="PANTHER" id="PTHR24305:SF210">
    <property type="entry name" value="CYTOCHROME P450 MONOOXYGENASE ASQL-RELATED"/>
    <property type="match status" value="1"/>
</dbReference>
<dbReference type="RefSeq" id="XP_040639693.1">
    <property type="nucleotide sequence ID" value="XM_040778914.1"/>
</dbReference>
<dbReference type="HOGENOM" id="CLU_001570_14_11_1"/>
<sequence>MDVSISTVGVAFGVKSWCINLAGILGLIWFLYTIIYNLYWTSLKRFPGPLLWKVSRIPAQLSLLRGFSHLDVTALHERYGPIVRIGPNELAFNTPQAFRDIYVTRSGKCFPKARSYYPLPVNGVEPVSVAVEDDVHARQRRLLSYGFSDRALREQEGLIMGFVNTLIERLTGEVEKGSGEAKVDIKEWMNFATFDITGELTFGESFNCLQDSELHPWIGVIFKSIKQGSYLIVAGQFPWAQKLLVKMIPQRLMQKAFDHFNLSSRKADRRLANKTSRPDFMSAILKGGLSEEPGVYRGPEKIMSRDEVHSNALMLILAGSETSATLLSGCVYYICRHPTVLRKLKKEVRSFIIGDQDITMDKTSKLPYLAAVIEETLRLYPPVAAGLRRIVPKGGATIDKYLVPGDTIVSCHQYASFHSSSNFAYPEDFIPERWLGIDPRFDDDKRAALQPFSLGPRNCPGKNLAYSEVRLILCKLLFNFDVELRSECTNWIAQESYFLWDKPALWVTLKERIAST</sequence>
<organism evidence="11 12">
    <name type="scientific">Aspergillus ruber (strain CBS 135680)</name>
    <dbReference type="NCBI Taxonomy" id="1388766"/>
    <lineage>
        <taxon>Eukaryota</taxon>
        <taxon>Fungi</taxon>
        <taxon>Dikarya</taxon>
        <taxon>Ascomycota</taxon>
        <taxon>Pezizomycotina</taxon>
        <taxon>Eurotiomycetes</taxon>
        <taxon>Eurotiomycetidae</taxon>
        <taxon>Eurotiales</taxon>
        <taxon>Aspergillaceae</taxon>
        <taxon>Aspergillus</taxon>
        <taxon>Aspergillus subgen. Aspergillus</taxon>
    </lineage>
</organism>
<dbReference type="Pfam" id="PF00067">
    <property type="entry name" value="p450"/>
    <property type="match status" value="1"/>
</dbReference>
<evidence type="ECO:0000313" key="11">
    <source>
        <dbReference type="EMBL" id="EYE96005.1"/>
    </source>
</evidence>
<proteinExistence type="inferred from homology"/>
<dbReference type="CDD" id="cd11058">
    <property type="entry name" value="CYP60B-like"/>
    <property type="match status" value="1"/>
</dbReference>
<dbReference type="PROSITE" id="PS00086">
    <property type="entry name" value="CYTOCHROME_P450"/>
    <property type="match status" value="1"/>
</dbReference>
<dbReference type="InterPro" id="IPR036396">
    <property type="entry name" value="Cyt_P450_sf"/>
</dbReference>
<evidence type="ECO:0000256" key="2">
    <source>
        <dbReference type="ARBA" id="ARBA00010617"/>
    </source>
</evidence>
<keyword evidence="7 9" id="KW-0503">Monooxygenase</keyword>
<dbReference type="GO" id="GO:0004497">
    <property type="term" value="F:monooxygenase activity"/>
    <property type="evidence" value="ECO:0007669"/>
    <property type="project" value="UniProtKB-KW"/>
</dbReference>
<dbReference type="PANTHER" id="PTHR24305">
    <property type="entry name" value="CYTOCHROME P450"/>
    <property type="match status" value="1"/>
</dbReference>
<dbReference type="Proteomes" id="UP000019804">
    <property type="component" value="Unassembled WGS sequence"/>
</dbReference>
<feature type="transmembrane region" description="Helical" evidence="10">
    <location>
        <begin position="20"/>
        <end position="39"/>
    </location>
</feature>
<gene>
    <name evidence="11" type="ORF">EURHEDRAFT_377052</name>
</gene>
<keyword evidence="3 8" id="KW-0349">Heme</keyword>
<evidence type="ECO:0000256" key="7">
    <source>
        <dbReference type="ARBA" id="ARBA00023033"/>
    </source>
</evidence>
<dbReference type="InterPro" id="IPR050121">
    <property type="entry name" value="Cytochrome_P450_monoxygenase"/>
</dbReference>
<evidence type="ECO:0000256" key="4">
    <source>
        <dbReference type="ARBA" id="ARBA00022723"/>
    </source>
</evidence>
<name>A0A017SI91_ASPRC</name>
<dbReference type="OrthoDB" id="1470350at2759"/>
<reference evidence="12" key="1">
    <citation type="journal article" date="2014" name="Nat. Commun.">
        <title>Genomic adaptations of the halophilic Dead Sea filamentous fungus Eurotium rubrum.</title>
        <authorList>
            <person name="Kis-Papo T."/>
            <person name="Weig A.R."/>
            <person name="Riley R."/>
            <person name="Persoh D."/>
            <person name="Salamov A."/>
            <person name="Sun H."/>
            <person name="Lipzen A."/>
            <person name="Wasser S.P."/>
            <person name="Rambold G."/>
            <person name="Grigoriev I.V."/>
            <person name="Nevo E."/>
        </authorList>
    </citation>
    <scope>NUCLEOTIDE SEQUENCE [LARGE SCALE GENOMIC DNA]</scope>
    <source>
        <strain evidence="12">CBS 135680</strain>
    </source>
</reference>
<evidence type="ECO:0000256" key="1">
    <source>
        <dbReference type="ARBA" id="ARBA00001971"/>
    </source>
</evidence>